<reference evidence="2" key="1">
    <citation type="submission" date="2014-09" db="EMBL/GenBank/DDBJ databases">
        <title>Genome sequence of the luminous mushroom Mycena chlorophos for searching fungal bioluminescence genes.</title>
        <authorList>
            <person name="Tanaka Y."/>
            <person name="Kasuga D."/>
            <person name="Oba Y."/>
            <person name="Hase S."/>
            <person name="Sato K."/>
            <person name="Oba Y."/>
            <person name="Sakakibara Y."/>
        </authorList>
    </citation>
    <scope>NUCLEOTIDE SEQUENCE</scope>
</reference>
<protein>
    <submittedName>
        <fullName evidence="2">Uncharacterized protein</fullName>
    </submittedName>
</protein>
<evidence type="ECO:0000256" key="1">
    <source>
        <dbReference type="SAM" id="MobiDB-lite"/>
    </source>
</evidence>
<evidence type="ECO:0000313" key="3">
    <source>
        <dbReference type="Proteomes" id="UP000815677"/>
    </source>
</evidence>
<evidence type="ECO:0000313" key="2">
    <source>
        <dbReference type="EMBL" id="GAT56852.1"/>
    </source>
</evidence>
<dbReference type="Proteomes" id="UP000815677">
    <property type="component" value="Unassembled WGS sequence"/>
</dbReference>
<sequence length="70" mass="8204">MSLRPRRSWMSRPQVGRRVRAGQARRVRRGQPGSAEDSWLSCASRTYRRYTKAMAYAHGRTPRIQQTLRS</sequence>
<feature type="compositionally biased region" description="Basic residues" evidence="1">
    <location>
        <begin position="1"/>
        <end position="29"/>
    </location>
</feature>
<proteinExistence type="predicted"/>
<feature type="region of interest" description="Disordered" evidence="1">
    <location>
        <begin position="1"/>
        <end position="37"/>
    </location>
</feature>
<dbReference type="EMBL" id="DF849347">
    <property type="protein sequence ID" value="GAT56852.1"/>
    <property type="molecule type" value="Genomic_DNA"/>
</dbReference>
<accession>A0ABQ0M0K8</accession>
<keyword evidence="3" id="KW-1185">Reference proteome</keyword>
<organism evidence="2 3">
    <name type="scientific">Mycena chlorophos</name>
    <name type="common">Agaric fungus</name>
    <name type="synonym">Agaricus chlorophos</name>
    <dbReference type="NCBI Taxonomy" id="658473"/>
    <lineage>
        <taxon>Eukaryota</taxon>
        <taxon>Fungi</taxon>
        <taxon>Dikarya</taxon>
        <taxon>Basidiomycota</taxon>
        <taxon>Agaricomycotina</taxon>
        <taxon>Agaricomycetes</taxon>
        <taxon>Agaricomycetidae</taxon>
        <taxon>Agaricales</taxon>
        <taxon>Marasmiineae</taxon>
        <taxon>Mycenaceae</taxon>
        <taxon>Mycena</taxon>
    </lineage>
</organism>
<name>A0ABQ0M0K8_MYCCL</name>
<gene>
    <name evidence="2" type="ORF">MCHLO_13449</name>
</gene>